<dbReference type="EMBL" id="JAFIRN010000014">
    <property type="protein sequence ID" value="KAG5835666.1"/>
    <property type="molecule type" value="Genomic_DNA"/>
</dbReference>
<dbReference type="PROSITE" id="PS50020">
    <property type="entry name" value="WW_DOMAIN_2"/>
    <property type="match status" value="1"/>
</dbReference>
<dbReference type="SUPFAM" id="SSF51045">
    <property type="entry name" value="WW domain"/>
    <property type="match status" value="1"/>
</dbReference>
<keyword evidence="4" id="KW-1185">Reference proteome</keyword>
<protein>
    <recommendedName>
        <fullName evidence="2">WW domain-containing protein</fullName>
    </recommendedName>
</protein>
<dbReference type="GO" id="GO:0005096">
    <property type="term" value="F:GTPase activator activity"/>
    <property type="evidence" value="ECO:0007669"/>
    <property type="project" value="TreeGrafter"/>
</dbReference>
<evidence type="ECO:0000313" key="4">
    <source>
        <dbReference type="Proteomes" id="UP001044222"/>
    </source>
</evidence>
<dbReference type="SMART" id="SM00456">
    <property type="entry name" value="WW"/>
    <property type="match status" value="2"/>
</dbReference>
<feature type="compositionally biased region" description="Low complexity" evidence="1">
    <location>
        <begin position="216"/>
        <end position="232"/>
    </location>
</feature>
<gene>
    <name evidence="3" type="ORF">ANANG_G00246430</name>
</gene>
<dbReference type="InterPro" id="IPR001202">
    <property type="entry name" value="WW_dom"/>
</dbReference>
<dbReference type="PANTHER" id="PTHR45876">
    <property type="entry name" value="FI04035P"/>
    <property type="match status" value="1"/>
</dbReference>
<dbReference type="CDD" id="cd00201">
    <property type="entry name" value="WW"/>
    <property type="match status" value="1"/>
</dbReference>
<organism evidence="3 4">
    <name type="scientific">Anguilla anguilla</name>
    <name type="common">European freshwater eel</name>
    <name type="synonym">Muraena anguilla</name>
    <dbReference type="NCBI Taxonomy" id="7936"/>
    <lineage>
        <taxon>Eukaryota</taxon>
        <taxon>Metazoa</taxon>
        <taxon>Chordata</taxon>
        <taxon>Craniata</taxon>
        <taxon>Vertebrata</taxon>
        <taxon>Euteleostomi</taxon>
        <taxon>Actinopterygii</taxon>
        <taxon>Neopterygii</taxon>
        <taxon>Teleostei</taxon>
        <taxon>Anguilliformes</taxon>
        <taxon>Anguillidae</taxon>
        <taxon>Anguilla</taxon>
    </lineage>
</organism>
<dbReference type="PANTHER" id="PTHR45876:SF4">
    <property type="entry name" value="RHO GTPASE-ACTIVATING PROTEIN 39"/>
    <property type="match status" value="1"/>
</dbReference>
<evidence type="ECO:0000313" key="3">
    <source>
        <dbReference type="EMBL" id="KAG5835666.1"/>
    </source>
</evidence>
<evidence type="ECO:0000256" key="1">
    <source>
        <dbReference type="SAM" id="MobiDB-lite"/>
    </source>
</evidence>
<dbReference type="AlphaFoldDB" id="A0A9D3LRJ0"/>
<dbReference type="Proteomes" id="UP001044222">
    <property type="component" value="Chromosome 14"/>
</dbReference>
<sequence length="291" mass="32283">MWAEIQQSRMYLSRSDVQQARYPAKLASKQTKSLYPRYCSYNVREMSDTSSDWVEILEPRSRERMYINLSTGECGWAPPANVPVRQSDGNQWWELFDTHNGRFYYYNSASRQTVWHRPRNCDVVPLARLQARKRSSESQLHGNAGLPHPDTAPSEALQVPPRCSHPLPPPLDPEGAGETPLLRPGPTVWRAGAAERMFSGTPRRDGSPLQGRRRPCCQPRQPASPAQSAMAASADCKQAFHLKKTEDGHFCPVSPGNLAGSTSGSAGRAPAGLRRDAPPRIPPARLHSAPL</sequence>
<accession>A0A9D3LRJ0</accession>
<reference evidence="3" key="1">
    <citation type="submission" date="2021-01" db="EMBL/GenBank/DDBJ databases">
        <title>A chromosome-scale assembly of European eel, Anguilla anguilla.</title>
        <authorList>
            <person name="Henkel C."/>
            <person name="Jong-Raadsen S.A."/>
            <person name="Dufour S."/>
            <person name="Weltzien F.-A."/>
            <person name="Palstra A.P."/>
            <person name="Pelster B."/>
            <person name="Spaink H.P."/>
            <person name="Van Den Thillart G.E."/>
            <person name="Jansen H."/>
            <person name="Zahm M."/>
            <person name="Klopp C."/>
            <person name="Cedric C."/>
            <person name="Louis A."/>
            <person name="Berthelot C."/>
            <person name="Parey E."/>
            <person name="Roest Crollius H."/>
            <person name="Montfort J."/>
            <person name="Robinson-Rechavi M."/>
            <person name="Bucao C."/>
            <person name="Bouchez O."/>
            <person name="Gislard M."/>
            <person name="Lluch J."/>
            <person name="Milhes M."/>
            <person name="Lampietro C."/>
            <person name="Lopez Roques C."/>
            <person name="Donnadieu C."/>
            <person name="Braasch I."/>
            <person name="Desvignes T."/>
            <person name="Postlethwait J."/>
            <person name="Bobe J."/>
            <person name="Guiguen Y."/>
            <person name="Dirks R."/>
        </authorList>
    </citation>
    <scope>NUCLEOTIDE SEQUENCE</scope>
    <source>
        <strain evidence="3">Tag_6206</strain>
        <tissue evidence="3">Liver</tissue>
    </source>
</reference>
<feature type="domain" description="WW" evidence="2">
    <location>
        <begin position="93"/>
        <end position="120"/>
    </location>
</feature>
<dbReference type="GO" id="GO:0005737">
    <property type="term" value="C:cytoplasm"/>
    <property type="evidence" value="ECO:0007669"/>
    <property type="project" value="TreeGrafter"/>
</dbReference>
<proteinExistence type="predicted"/>
<dbReference type="Gene3D" id="2.20.70.10">
    <property type="match status" value="1"/>
</dbReference>
<name>A0A9D3LRJ0_ANGAN</name>
<feature type="region of interest" description="Disordered" evidence="1">
    <location>
        <begin position="253"/>
        <end position="291"/>
    </location>
</feature>
<evidence type="ECO:0000259" key="2">
    <source>
        <dbReference type="PROSITE" id="PS50020"/>
    </source>
</evidence>
<dbReference type="FunFam" id="2.20.70.10:FF:000022">
    <property type="entry name" value="Rho GTPase activating protein 39"/>
    <property type="match status" value="1"/>
</dbReference>
<dbReference type="InterPro" id="IPR036020">
    <property type="entry name" value="WW_dom_sf"/>
</dbReference>
<feature type="region of interest" description="Disordered" evidence="1">
    <location>
        <begin position="193"/>
        <end position="232"/>
    </location>
</feature>
<comment type="caution">
    <text evidence="3">The sequence shown here is derived from an EMBL/GenBank/DDBJ whole genome shotgun (WGS) entry which is preliminary data.</text>
</comment>
<feature type="region of interest" description="Disordered" evidence="1">
    <location>
        <begin position="132"/>
        <end position="180"/>
    </location>
</feature>